<dbReference type="EMBL" id="JBEPLN010000016">
    <property type="protein sequence ID" value="MET3634488.1"/>
    <property type="molecule type" value="Genomic_DNA"/>
</dbReference>
<reference evidence="1 2" key="1">
    <citation type="submission" date="2024-06" db="EMBL/GenBank/DDBJ databases">
        <title>Genomic Encyclopedia of Type Strains, Phase IV (KMG-IV): sequencing the most valuable type-strain genomes for metagenomic binning, comparative biology and taxonomic classification.</title>
        <authorList>
            <person name="Goeker M."/>
        </authorList>
    </citation>
    <scope>NUCLEOTIDE SEQUENCE [LARGE SCALE GENOMIC DNA]</scope>
    <source>
        <strain evidence="1 2">DSM 28302</strain>
    </source>
</reference>
<comment type="caution">
    <text evidence="1">The sequence shown here is derived from an EMBL/GenBank/DDBJ whole genome shotgun (WGS) entry which is preliminary data.</text>
</comment>
<accession>A0ABV2JGY1</accession>
<organism evidence="1 2">
    <name type="scientific">Streptococcus porcorum</name>
    <dbReference type="NCBI Taxonomy" id="701526"/>
    <lineage>
        <taxon>Bacteria</taxon>
        <taxon>Bacillati</taxon>
        <taxon>Bacillota</taxon>
        <taxon>Bacilli</taxon>
        <taxon>Lactobacillales</taxon>
        <taxon>Streptococcaceae</taxon>
        <taxon>Streptococcus</taxon>
    </lineage>
</organism>
<dbReference type="Proteomes" id="UP001549037">
    <property type="component" value="Unassembled WGS sequence"/>
</dbReference>
<keyword evidence="2" id="KW-1185">Reference proteome</keyword>
<evidence type="ECO:0000313" key="1">
    <source>
        <dbReference type="EMBL" id="MET3634488.1"/>
    </source>
</evidence>
<evidence type="ECO:0008006" key="3">
    <source>
        <dbReference type="Google" id="ProtNLM"/>
    </source>
</evidence>
<dbReference type="Gene3D" id="3.40.30.10">
    <property type="entry name" value="Glutaredoxin"/>
    <property type="match status" value="1"/>
</dbReference>
<gene>
    <name evidence="1" type="ORF">ABID28_001131</name>
</gene>
<evidence type="ECO:0000313" key="2">
    <source>
        <dbReference type="Proteomes" id="UP001549037"/>
    </source>
</evidence>
<name>A0ABV2JGY1_9STRE</name>
<dbReference type="InterPro" id="IPR010712">
    <property type="entry name" value="Arsenical-R_ArsD"/>
</dbReference>
<proteinExistence type="predicted"/>
<dbReference type="Pfam" id="PF06953">
    <property type="entry name" value="ArsD"/>
    <property type="match status" value="1"/>
</dbReference>
<protein>
    <recommendedName>
        <fullName evidence="3">Arsenical resistance operon trans-acting repressor ArsD</fullName>
    </recommendedName>
</protein>
<sequence>MSKVSLYEPAMCCDTGVCGPGVDTELLRVSSIIQTLEKADGVEVY</sequence>